<proteinExistence type="predicted"/>
<evidence type="ECO:0000313" key="3">
    <source>
        <dbReference type="Proteomes" id="UP001212326"/>
    </source>
</evidence>
<organism evidence="2 3">
    <name type="scientific">Streptomyces camelliae</name>
    <dbReference type="NCBI Taxonomy" id="3004093"/>
    <lineage>
        <taxon>Bacteria</taxon>
        <taxon>Bacillati</taxon>
        <taxon>Actinomycetota</taxon>
        <taxon>Actinomycetes</taxon>
        <taxon>Kitasatosporales</taxon>
        <taxon>Streptomycetaceae</taxon>
        <taxon>Streptomyces</taxon>
    </lineage>
</organism>
<dbReference type="RefSeq" id="WP_270081401.1">
    <property type="nucleotide sequence ID" value="NZ_CP115300.1"/>
</dbReference>
<keyword evidence="3" id="KW-1185">Reference proteome</keyword>
<gene>
    <name evidence="2" type="ORF">O1G22_12265</name>
</gene>
<reference evidence="2 3" key="1">
    <citation type="submission" date="2022-12" db="EMBL/GenBank/DDBJ databases">
        <authorList>
            <person name="Mo P."/>
        </authorList>
    </citation>
    <scope>NUCLEOTIDE SEQUENCE [LARGE SCALE GENOMIC DNA]</scope>
    <source>
        <strain evidence="2 3">HUAS 2-6</strain>
    </source>
</reference>
<accession>A0ABY7NZ70</accession>
<dbReference type="Pfam" id="PF13546">
    <property type="entry name" value="DDE_5"/>
    <property type="match status" value="1"/>
</dbReference>
<dbReference type="PANTHER" id="PTHR33627:SF1">
    <property type="entry name" value="TRANSPOSASE"/>
    <property type="match status" value="1"/>
</dbReference>
<feature type="domain" description="Transposase IS701-like DDE" evidence="1">
    <location>
        <begin position="28"/>
        <end position="243"/>
    </location>
</feature>
<dbReference type="PANTHER" id="PTHR33627">
    <property type="entry name" value="TRANSPOSASE"/>
    <property type="match status" value="1"/>
</dbReference>
<dbReference type="InterPro" id="IPR039365">
    <property type="entry name" value="IS701-like"/>
</dbReference>
<evidence type="ECO:0000259" key="1">
    <source>
        <dbReference type="Pfam" id="PF13546"/>
    </source>
</evidence>
<sequence>MTVLYEPDPRDLADLGEARQLNSFTDAVFGRLPRADQRRWAELYVRALLQTPGKKSVRRLADSVSDSSTASQSMHQFVNASPWDWQMIRQDLLHWVERTTTATAWALAPAFIPKRGEHSVGVHRRFDPFLGRTTTCQLGIGLFLCDGEGPLPVDWNLYIPENWVTDPQLRLRVRLPEEASGAMWSQAAELVRRVTSWTTGPQAPLTADVSWLPDRAAFLAHLSRSEQPFVVEVPETFTVRAMAAPHLASAPLSVRRLLDTQGSTMTSGEQYHGLDILSLPVVLPGAAARQPRLRMLAQRRAGGRGTRVWLTNLVDRPLSQLLPLMRQPRLATAVVNSLSGDFGLQDFEGRSFPGWHHHATLVSAAFTHYRLRRASAGRAGG</sequence>
<protein>
    <submittedName>
        <fullName evidence="2">Transposase</fullName>
    </submittedName>
</protein>
<dbReference type="InterPro" id="IPR038721">
    <property type="entry name" value="IS701-like_DDE_dom"/>
</dbReference>
<dbReference type="EMBL" id="CP115300">
    <property type="protein sequence ID" value="WBO63545.1"/>
    <property type="molecule type" value="Genomic_DNA"/>
</dbReference>
<evidence type="ECO:0000313" key="2">
    <source>
        <dbReference type="EMBL" id="WBO63545.1"/>
    </source>
</evidence>
<dbReference type="Proteomes" id="UP001212326">
    <property type="component" value="Chromosome"/>
</dbReference>
<name>A0ABY7NZ70_9ACTN</name>